<name>A0A081S2Y5_9ARCH</name>
<organism evidence="2 3">
    <name type="scientific">Marine Group I thaumarchaeote SCGC AAA799-E16</name>
    <dbReference type="NCBI Taxonomy" id="1502292"/>
    <lineage>
        <taxon>Archaea</taxon>
        <taxon>Nitrososphaerota</taxon>
        <taxon>Marine Group I</taxon>
    </lineage>
</organism>
<protein>
    <submittedName>
        <fullName evidence="2">Uncharacterized protein</fullName>
    </submittedName>
</protein>
<evidence type="ECO:0000313" key="3">
    <source>
        <dbReference type="Proteomes" id="UP000028027"/>
    </source>
</evidence>
<dbReference type="Proteomes" id="UP000028027">
    <property type="component" value="Unassembled WGS sequence"/>
</dbReference>
<dbReference type="EMBL" id="JNVL01000152">
    <property type="protein sequence ID" value="KER05288.1"/>
    <property type="molecule type" value="Genomic_DNA"/>
</dbReference>
<comment type="caution">
    <text evidence="2">The sequence shown here is derived from an EMBL/GenBank/DDBJ whole genome shotgun (WGS) entry which is preliminary data.</text>
</comment>
<gene>
    <name evidence="2" type="ORF">AAA799E16_02077</name>
</gene>
<reference evidence="2 3" key="1">
    <citation type="submission" date="2014-06" db="EMBL/GenBank/DDBJ databases">
        <authorList>
            <person name="Ngugi D.K."/>
            <person name="Blom J."/>
            <person name="Alam I."/>
            <person name="Rashid M."/>
            <person name="Ba Alawi W."/>
            <person name="Zhang G."/>
            <person name="Hikmawan T."/>
            <person name="Guan Y."/>
            <person name="Antunes A."/>
            <person name="Siam R."/>
            <person name="Eldorry H."/>
            <person name="Bajic V."/>
            <person name="Stingl U."/>
        </authorList>
    </citation>
    <scope>NUCLEOTIDE SEQUENCE [LARGE SCALE GENOMIC DNA]</scope>
    <source>
        <strain evidence="2">SCGC AAA799-E16</strain>
    </source>
</reference>
<sequence>MAEHYEGTKLGWINYKVMLDYTDDKNFNAIQRNKRIKDGLKKEFAGTIKTIDSIATGMAKFSQNMNPPKKKRYRYKKTREYY</sequence>
<keyword evidence="3" id="KW-1185">Reference proteome</keyword>
<accession>A0A081S2Y5</accession>
<feature type="compositionally biased region" description="Basic residues" evidence="1">
    <location>
        <begin position="68"/>
        <end position="82"/>
    </location>
</feature>
<evidence type="ECO:0000313" key="2">
    <source>
        <dbReference type="EMBL" id="KER05288.1"/>
    </source>
</evidence>
<feature type="region of interest" description="Disordered" evidence="1">
    <location>
        <begin position="62"/>
        <end position="82"/>
    </location>
</feature>
<evidence type="ECO:0000256" key="1">
    <source>
        <dbReference type="SAM" id="MobiDB-lite"/>
    </source>
</evidence>
<proteinExistence type="predicted"/>
<dbReference type="AlphaFoldDB" id="A0A081S2Y5"/>